<accession>A0A328ANQ0</accession>
<name>A0A328ANQ0_9CAUL</name>
<dbReference type="AlphaFoldDB" id="A0A328ANQ0"/>
<proteinExistence type="predicted"/>
<dbReference type="EMBL" id="QFYQ01000001">
    <property type="protein sequence ID" value="RAK56207.1"/>
    <property type="molecule type" value="Genomic_DNA"/>
</dbReference>
<protein>
    <submittedName>
        <fullName evidence="1">ArsR family transcriptional regulator</fullName>
    </submittedName>
</protein>
<evidence type="ECO:0000313" key="1">
    <source>
        <dbReference type="EMBL" id="RAK56207.1"/>
    </source>
</evidence>
<evidence type="ECO:0000313" key="2">
    <source>
        <dbReference type="Proteomes" id="UP000249254"/>
    </source>
</evidence>
<organism evidence="1 2">
    <name type="scientific">Phenylobacterium soli</name>
    <dbReference type="NCBI Taxonomy" id="2170551"/>
    <lineage>
        <taxon>Bacteria</taxon>
        <taxon>Pseudomonadati</taxon>
        <taxon>Pseudomonadota</taxon>
        <taxon>Alphaproteobacteria</taxon>
        <taxon>Caulobacterales</taxon>
        <taxon>Caulobacteraceae</taxon>
        <taxon>Phenylobacterium</taxon>
    </lineage>
</organism>
<sequence>MLRVVEDLAKIGDLLDALILLEIFRSNVADWPADLAHSAPIPDDRRLPMAAQSLAVRLGVPYETARRRVTALMEAGFCERVKGGLIVPARTLAGPRLRPALIDNASNLHRLFAALSQLGVLKVWDEARPLAG</sequence>
<dbReference type="Proteomes" id="UP000249254">
    <property type="component" value="Unassembled WGS sequence"/>
</dbReference>
<reference evidence="2" key="1">
    <citation type="submission" date="2018-05" db="EMBL/GenBank/DDBJ databases">
        <authorList>
            <person name="Li X."/>
        </authorList>
    </citation>
    <scope>NUCLEOTIDE SEQUENCE [LARGE SCALE GENOMIC DNA]</scope>
    <source>
        <strain evidence="2">LX32</strain>
    </source>
</reference>
<gene>
    <name evidence="1" type="ORF">DJ017_03940</name>
</gene>
<comment type="caution">
    <text evidence="1">The sequence shown here is derived from an EMBL/GenBank/DDBJ whole genome shotgun (WGS) entry which is preliminary data.</text>
</comment>
<keyword evidence="2" id="KW-1185">Reference proteome</keyword>
<dbReference type="OrthoDB" id="7549698at2"/>